<proteinExistence type="predicted"/>
<name>S3CZ19_GLAL2</name>
<feature type="chain" id="PRO_5004507788" description="Apple domain-containing protein" evidence="2">
    <location>
        <begin position="19"/>
        <end position="208"/>
    </location>
</feature>
<organism evidence="3 4">
    <name type="scientific">Glarea lozoyensis (strain ATCC 20868 / MF5171)</name>
    <dbReference type="NCBI Taxonomy" id="1116229"/>
    <lineage>
        <taxon>Eukaryota</taxon>
        <taxon>Fungi</taxon>
        <taxon>Dikarya</taxon>
        <taxon>Ascomycota</taxon>
        <taxon>Pezizomycotina</taxon>
        <taxon>Leotiomycetes</taxon>
        <taxon>Helotiales</taxon>
        <taxon>Helotiaceae</taxon>
        <taxon>Glarea</taxon>
    </lineage>
</organism>
<dbReference type="EMBL" id="KE145365">
    <property type="protein sequence ID" value="EPE30169.1"/>
    <property type="molecule type" value="Genomic_DNA"/>
</dbReference>
<keyword evidence="2" id="KW-0732">Signal</keyword>
<evidence type="ECO:0000256" key="2">
    <source>
        <dbReference type="SAM" id="SignalP"/>
    </source>
</evidence>
<dbReference type="AlphaFoldDB" id="S3CZ19"/>
<sequence length="208" mass="22510">MRQPWLSTFTVYMVVCTALPLVNNYAHHVSTITSSTHGSTNESPASIELARSKFTVPAPNLFIIEIAPTTTFTSTRSEQDQPNTQSIQSRSSAVTATSSSTAPIATKANVDGCNQQGIATSLLQSHLWGTTKALDVLECQRRCMTVSQCISYSFRIGTTSDDSNCVFYHMFTANGTNAVVPSETSGIFFSDKYPEDGSNFCYAVVSSN</sequence>
<evidence type="ECO:0008006" key="5">
    <source>
        <dbReference type="Google" id="ProtNLM"/>
    </source>
</evidence>
<reference evidence="3 4" key="1">
    <citation type="journal article" date="2013" name="BMC Genomics">
        <title>Genomics-driven discovery of the pneumocandin biosynthetic gene cluster in the fungus Glarea lozoyensis.</title>
        <authorList>
            <person name="Chen L."/>
            <person name="Yue Q."/>
            <person name="Zhang X."/>
            <person name="Xiang M."/>
            <person name="Wang C."/>
            <person name="Li S."/>
            <person name="Che Y."/>
            <person name="Ortiz-Lopez F.J."/>
            <person name="Bills G.F."/>
            <person name="Liu X."/>
            <person name="An Z."/>
        </authorList>
    </citation>
    <scope>NUCLEOTIDE SEQUENCE [LARGE SCALE GENOMIC DNA]</scope>
    <source>
        <strain evidence="4">ATCC 20868 / MF5171</strain>
    </source>
</reference>
<feature type="compositionally biased region" description="Low complexity" evidence="1">
    <location>
        <begin position="89"/>
        <end position="100"/>
    </location>
</feature>
<dbReference type="Proteomes" id="UP000016922">
    <property type="component" value="Unassembled WGS sequence"/>
</dbReference>
<gene>
    <name evidence="3" type="ORF">GLAREA_12892</name>
</gene>
<protein>
    <recommendedName>
        <fullName evidence="5">Apple domain-containing protein</fullName>
    </recommendedName>
</protein>
<evidence type="ECO:0000313" key="4">
    <source>
        <dbReference type="Proteomes" id="UP000016922"/>
    </source>
</evidence>
<dbReference type="OrthoDB" id="3557107at2759"/>
<feature type="region of interest" description="Disordered" evidence="1">
    <location>
        <begin position="73"/>
        <end position="100"/>
    </location>
</feature>
<dbReference type="KEGG" id="glz:GLAREA_12892"/>
<feature type="compositionally biased region" description="Polar residues" evidence="1">
    <location>
        <begin position="73"/>
        <end position="88"/>
    </location>
</feature>
<evidence type="ECO:0000256" key="1">
    <source>
        <dbReference type="SAM" id="MobiDB-lite"/>
    </source>
</evidence>
<dbReference type="HOGENOM" id="CLU_1320998_0_0_1"/>
<dbReference type="RefSeq" id="XP_008082846.1">
    <property type="nucleotide sequence ID" value="XM_008084655.1"/>
</dbReference>
<dbReference type="GeneID" id="19471932"/>
<evidence type="ECO:0000313" key="3">
    <source>
        <dbReference type="EMBL" id="EPE30169.1"/>
    </source>
</evidence>
<feature type="signal peptide" evidence="2">
    <location>
        <begin position="1"/>
        <end position="18"/>
    </location>
</feature>
<accession>S3CZ19</accession>
<keyword evidence="4" id="KW-1185">Reference proteome</keyword>